<protein>
    <recommendedName>
        <fullName evidence="4">Tail fiber protein</fullName>
    </recommendedName>
</protein>
<proteinExistence type="predicted"/>
<organism evidence="2 3">
    <name type="scientific">Enterocloster lavalensis</name>
    <dbReference type="NCBI Taxonomy" id="460384"/>
    <lineage>
        <taxon>Bacteria</taxon>
        <taxon>Bacillati</taxon>
        <taxon>Bacillota</taxon>
        <taxon>Clostridia</taxon>
        <taxon>Lachnospirales</taxon>
        <taxon>Lachnospiraceae</taxon>
        <taxon>Enterocloster</taxon>
    </lineage>
</organism>
<keyword evidence="3" id="KW-1185">Reference proteome</keyword>
<evidence type="ECO:0000313" key="3">
    <source>
        <dbReference type="Proteomes" id="UP000198508"/>
    </source>
</evidence>
<keyword evidence="1" id="KW-0175">Coiled coil</keyword>
<dbReference type="Proteomes" id="UP000198508">
    <property type="component" value="Unassembled WGS sequence"/>
</dbReference>
<evidence type="ECO:0000256" key="1">
    <source>
        <dbReference type="SAM" id="Coils"/>
    </source>
</evidence>
<reference evidence="3" key="1">
    <citation type="submission" date="2016-10" db="EMBL/GenBank/DDBJ databases">
        <authorList>
            <person name="Varghese N."/>
            <person name="Submissions S."/>
        </authorList>
    </citation>
    <scope>NUCLEOTIDE SEQUENCE [LARGE SCALE GENOMIC DNA]</scope>
    <source>
        <strain evidence="3">NLAE-zl-G277</strain>
    </source>
</reference>
<evidence type="ECO:0008006" key="4">
    <source>
        <dbReference type="Google" id="ProtNLM"/>
    </source>
</evidence>
<sequence>MNVSTFYEKLNKVDGNVYVVEEAVHPTDGVYEGELQHDNINAAAFAVYTGPKLTGKRLETYTLSTPSLAPWKRVVKIYAEEPVVYISYETDGDTVEADDINRLQESVRCTQEAVNAEETRAKAAEQANSEAVDAECLRAAQAETAIQNTINDNMPIWDDKYSRSEIDNKFFDFLAEADWKASVNTYSDLSDTYPHPKDGWTVNVRDTDYTYRWNGTGWIAISANAIPKATRSGDGLLSKEDKENYDEAYNKRHDHSNKNVLSNLTQDMLDKLAGIAEGANRYVHPTASGTKHIPAGGSGGQILRWAEDGTAVWGPDYNTTYSDLKGATASAAGTSGLVPAPAAGKQGQFLRGDGTWAVPPNTGYTHPDSGVAAGTYKSVTVNVQGHVTAGVNPSTLAGYGITDAAAKNHNHDSSYLKKGAVSWNDLKGV</sequence>
<feature type="coiled-coil region" evidence="1">
    <location>
        <begin position="100"/>
        <end position="127"/>
    </location>
</feature>
<dbReference type="AlphaFoldDB" id="A0A1I0GJX8"/>
<gene>
    <name evidence="2" type="ORF">SAMN05216313_11235</name>
</gene>
<accession>A0A1I0GJX8</accession>
<evidence type="ECO:0000313" key="2">
    <source>
        <dbReference type="EMBL" id="SET71236.1"/>
    </source>
</evidence>
<dbReference type="STRING" id="460384.SAMN05216313_11235"/>
<name>A0A1I0GJX8_9FIRM</name>
<dbReference type="RefSeq" id="WP_092364186.1">
    <property type="nucleotide sequence ID" value="NZ_FOIM01000012.1"/>
</dbReference>
<dbReference type="EMBL" id="FOIM01000012">
    <property type="protein sequence ID" value="SET71236.1"/>
    <property type="molecule type" value="Genomic_DNA"/>
</dbReference>